<feature type="non-terminal residue" evidence="1">
    <location>
        <position position="129"/>
    </location>
</feature>
<dbReference type="Proteomes" id="UP001460270">
    <property type="component" value="Unassembled WGS sequence"/>
</dbReference>
<gene>
    <name evidence="1" type="ORF">WMY93_033036</name>
</gene>
<feature type="non-terminal residue" evidence="1">
    <location>
        <position position="1"/>
    </location>
</feature>
<proteinExistence type="predicted"/>
<keyword evidence="2" id="KW-1185">Reference proteome</keyword>
<dbReference type="AlphaFoldDB" id="A0AAW0MUK5"/>
<reference evidence="2" key="1">
    <citation type="submission" date="2024-04" db="EMBL/GenBank/DDBJ databases">
        <title>Salinicola lusitanus LLJ914,a marine bacterium isolated from the Okinawa Trough.</title>
        <authorList>
            <person name="Li J."/>
        </authorList>
    </citation>
    <scope>NUCLEOTIDE SEQUENCE [LARGE SCALE GENOMIC DNA]</scope>
</reference>
<dbReference type="EMBL" id="JBBPFD010000115">
    <property type="protein sequence ID" value="KAK7880320.1"/>
    <property type="molecule type" value="Genomic_DNA"/>
</dbReference>
<evidence type="ECO:0000313" key="2">
    <source>
        <dbReference type="Proteomes" id="UP001460270"/>
    </source>
</evidence>
<protein>
    <submittedName>
        <fullName evidence="1">Uncharacterized protein</fullName>
    </submittedName>
</protein>
<accession>A0AAW0MUK5</accession>
<sequence>LDYCNALLIGISGRNLQRLQSIQNCAARILMRVRKTQHITPILHNLHWLPVRFRVEYKICLLTYQCVYGSAPVYLKELLAPHKPTRRLRSTDSHLLQVPKTKLRSMGDRAFQAAAPQLWNSLPDRLRAP</sequence>
<name>A0AAW0MUK5_9GOBI</name>
<comment type="caution">
    <text evidence="1">The sequence shown here is derived from an EMBL/GenBank/DDBJ whole genome shotgun (WGS) entry which is preliminary data.</text>
</comment>
<organism evidence="1 2">
    <name type="scientific">Mugilogobius chulae</name>
    <name type="common">yellowstripe goby</name>
    <dbReference type="NCBI Taxonomy" id="88201"/>
    <lineage>
        <taxon>Eukaryota</taxon>
        <taxon>Metazoa</taxon>
        <taxon>Chordata</taxon>
        <taxon>Craniata</taxon>
        <taxon>Vertebrata</taxon>
        <taxon>Euteleostomi</taxon>
        <taxon>Actinopterygii</taxon>
        <taxon>Neopterygii</taxon>
        <taxon>Teleostei</taxon>
        <taxon>Neoteleostei</taxon>
        <taxon>Acanthomorphata</taxon>
        <taxon>Gobiaria</taxon>
        <taxon>Gobiiformes</taxon>
        <taxon>Gobioidei</taxon>
        <taxon>Gobiidae</taxon>
        <taxon>Gobionellinae</taxon>
        <taxon>Mugilogobius</taxon>
    </lineage>
</organism>
<evidence type="ECO:0000313" key="1">
    <source>
        <dbReference type="EMBL" id="KAK7880320.1"/>
    </source>
</evidence>